<comment type="caution">
    <text evidence="3">The sequence shown here is derived from an EMBL/GenBank/DDBJ whole genome shotgun (WGS) entry which is preliminary data.</text>
</comment>
<reference evidence="3" key="1">
    <citation type="submission" date="2016-06" db="EMBL/GenBank/DDBJ databases">
        <title>Draft Genome sequence of the fungus Inonotus baumii.</title>
        <authorList>
            <person name="Zhu H."/>
            <person name="Lin W."/>
        </authorList>
    </citation>
    <scope>NUCLEOTIDE SEQUENCE</scope>
    <source>
        <strain evidence="3">821</strain>
    </source>
</reference>
<dbReference type="Gene3D" id="1.25.40.90">
    <property type="match status" value="1"/>
</dbReference>
<keyword evidence="4" id="KW-1185">Reference proteome</keyword>
<feature type="region of interest" description="Disordered" evidence="1">
    <location>
        <begin position="332"/>
        <end position="494"/>
    </location>
</feature>
<feature type="compositionally biased region" description="Basic and acidic residues" evidence="1">
    <location>
        <begin position="420"/>
        <end position="442"/>
    </location>
</feature>
<gene>
    <name evidence="3" type="ORF">A7U60_g6634</name>
</gene>
<dbReference type="AlphaFoldDB" id="A0A9Q5HUN2"/>
<sequence length="702" mass="75576">MASIEEFESRLKEVVNAKRLSASRMEKLTELSMKLMENDTQLVSILYRTHKSLPASAKISSLYVFDALCRAARSQVVKRNLTGSIDAKKGNCATFLLKIDSVLDGLFQDVLSSGIPEAKEKTKKVLDIWTKSNTFPADVVTRLGTMGKTAFEGSGSGLKGAYYVSYFMSLSIFSEPKRVESAAAPTPVTDPRKQPTPPAITTTPPAASPTPPTAEAAQAALFALLTSANGANNPSNVNQILAKAAKSQTTSHPPSQSHAQLGQLQVALLQQLSKNNNGVGASSFTGSPLQYQAPPTPIHPIASTSQFPAQSYSFAENTNFAGANFTSSAEREPYMYSGKASRDPRSSRFGDAVQGGSPSGQHPGDWHRGGYGRGSRGGFRGRGRGRGDFRGHYEHDRDSPPTWDRGSVGPYENDPPPNRRRFDDRSQSPPPRRRDNRSEYDSPPRPSTDQSRAMASGSLEAGKDEFGRDIRSGSEESNADPIEARSPAAESRQGVANFAVSRADFSERSSSDRDVVMPVVDSKDSNPDAVGLDSFDIGTFDPTSVESWRALGNAFQVTHGYVPSQEELMYLVMSSMGMMMNMATHQGMNGIGSEMNAAVGMEDSIPTAEFANGTAGQVGVSDWRVTTYTASMDDHRSDAVVLGHNTDDRPGKGTIDSTAAITSDSPTNDDTGDDPSGSTGRMQKMDDRWVFVRNEGQNGQNQ</sequence>
<dbReference type="InterPro" id="IPR008942">
    <property type="entry name" value="ENTH_VHS"/>
</dbReference>
<evidence type="ECO:0000256" key="1">
    <source>
        <dbReference type="SAM" id="MobiDB-lite"/>
    </source>
</evidence>
<protein>
    <recommendedName>
        <fullName evidence="2">CID domain-containing protein</fullName>
    </recommendedName>
</protein>
<feature type="region of interest" description="Disordered" evidence="1">
    <location>
        <begin position="182"/>
        <end position="212"/>
    </location>
</feature>
<evidence type="ECO:0000259" key="2">
    <source>
        <dbReference type="PROSITE" id="PS51391"/>
    </source>
</evidence>
<feature type="compositionally biased region" description="Low complexity" evidence="1">
    <location>
        <begin position="662"/>
        <end position="680"/>
    </location>
</feature>
<dbReference type="EMBL" id="LNZH02000203">
    <property type="protein sequence ID" value="OCB86320.1"/>
    <property type="molecule type" value="Genomic_DNA"/>
</dbReference>
<dbReference type="InterPro" id="IPR006569">
    <property type="entry name" value="CID_dom"/>
</dbReference>
<evidence type="ECO:0000313" key="4">
    <source>
        <dbReference type="Proteomes" id="UP000757232"/>
    </source>
</evidence>
<dbReference type="PROSITE" id="PS51391">
    <property type="entry name" value="CID"/>
    <property type="match status" value="1"/>
</dbReference>
<evidence type="ECO:0000313" key="3">
    <source>
        <dbReference type="EMBL" id="OCB86320.1"/>
    </source>
</evidence>
<dbReference type="SMART" id="SM00582">
    <property type="entry name" value="RPR"/>
    <property type="match status" value="1"/>
</dbReference>
<organism evidence="3 4">
    <name type="scientific">Sanghuangporus baumii</name>
    <name type="common">Phellinus baumii</name>
    <dbReference type="NCBI Taxonomy" id="108892"/>
    <lineage>
        <taxon>Eukaryota</taxon>
        <taxon>Fungi</taxon>
        <taxon>Dikarya</taxon>
        <taxon>Basidiomycota</taxon>
        <taxon>Agaricomycotina</taxon>
        <taxon>Agaricomycetes</taxon>
        <taxon>Hymenochaetales</taxon>
        <taxon>Hymenochaetaceae</taxon>
        <taxon>Sanghuangporus</taxon>
    </lineage>
</organism>
<name>A0A9Q5HUN2_SANBA</name>
<feature type="compositionally biased region" description="Basic and acidic residues" evidence="1">
    <location>
        <begin position="461"/>
        <end position="474"/>
    </location>
</feature>
<dbReference type="Pfam" id="PF04818">
    <property type="entry name" value="CID"/>
    <property type="match status" value="1"/>
</dbReference>
<feature type="domain" description="CID" evidence="2">
    <location>
        <begin position="1"/>
        <end position="151"/>
    </location>
</feature>
<feature type="compositionally biased region" description="Basic and acidic residues" evidence="1">
    <location>
        <begin position="385"/>
        <end position="399"/>
    </location>
</feature>
<accession>A0A9Q5HUN2</accession>
<feature type="compositionally biased region" description="Gly residues" evidence="1">
    <location>
        <begin position="369"/>
        <end position="378"/>
    </location>
</feature>
<proteinExistence type="predicted"/>
<dbReference type="Proteomes" id="UP000757232">
    <property type="component" value="Unassembled WGS sequence"/>
</dbReference>
<dbReference type="OrthoDB" id="79367at2759"/>
<dbReference type="SUPFAM" id="SSF48464">
    <property type="entry name" value="ENTH/VHS domain"/>
    <property type="match status" value="1"/>
</dbReference>
<feature type="region of interest" description="Disordered" evidence="1">
    <location>
        <begin position="643"/>
        <end position="702"/>
    </location>
</feature>